<feature type="compositionally biased region" description="Basic and acidic residues" evidence="1">
    <location>
        <begin position="430"/>
        <end position="442"/>
    </location>
</feature>
<evidence type="ECO:0000313" key="3">
    <source>
        <dbReference type="EMBL" id="CAK0801831.1"/>
    </source>
</evidence>
<accession>A0ABN9QEU5</accession>
<feature type="transmembrane region" description="Helical" evidence="2">
    <location>
        <begin position="21"/>
        <end position="48"/>
    </location>
</feature>
<evidence type="ECO:0000256" key="1">
    <source>
        <dbReference type="SAM" id="MobiDB-lite"/>
    </source>
</evidence>
<dbReference type="Proteomes" id="UP001189429">
    <property type="component" value="Unassembled WGS sequence"/>
</dbReference>
<evidence type="ECO:0000256" key="2">
    <source>
        <dbReference type="SAM" id="Phobius"/>
    </source>
</evidence>
<feature type="region of interest" description="Disordered" evidence="1">
    <location>
        <begin position="344"/>
        <end position="385"/>
    </location>
</feature>
<evidence type="ECO:0008006" key="5">
    <source>
        <dbReference type="Google" id="ProtNLM"/>
    </source>
</evidence>
<sequence>MFVSLPRTILITTCRLIRYGALLIFIGTGVLGHLRYHIVVCIAFFIVLDCWVSNWLRASHDSSAVTIMARKVCTACQIASFISQISCMQFYHQVPMVRAVFLMVVPSFLAGCSRDAKEASVLLLLSFAITASCESEPAFLLCEVVQSSWMIFGAWKGQKLIQQTQQEATLFFVQSSERMMQQALKVLLDCTVVMEQATAQSAPQTAEPGAPVSETACVPVPNEWRVLEGNPAADHFFGLPVAGVNLGDRIRSLADQSRFDEALRGAAQSGEHARMVSNVNLRCSALAGAAASLLQRGPSAGDLGADQHFVDCNADLVVIGWPDLPQPAGLRRRRTVFVGVRVAEKEPPQSAAPSQRQHRHQRRSAPLGGGVAAPAPGRPPAKHGAPAACAAELQEFSTAALRHRALPSDHCGEAGRQAWLRAAQHELSRRGGKEEKQIRGEGYEAESSWRTPRCPRRGMSRPSGGPAGILKTSPWIFESDPSGRAARGGL</sequence>
<keyword evidence="2" id="KW-1133">Transmembrane helix</keyword>
<feature type="region of interest" description="Disordered" evidence="1">
    <location>
        <begin position="430"/>
        <end position="490"/>
    </location>
</feature>
<keyword evidence="4" id="KW-1185">Reference proteome</keyword>
<keyword evidence="2" id="KW-0812">Transmembrane</keyword>
<dbReference type="EMBL" id="CAUYUJ010002669">
    <property type="protein sequence ID" value="CAK0801831.1"/>
    <property type="molecule type" value="Genomic_DNA"/>
</dbReference>
<organism evidence="3 4">
    <name type="scientific">Prorocentrum cordatum</name>
    <dbReference type="NCBI Taxonomy" id="2364126"/>
    <lineage>
        <taxon>Eukaryota</taxon>
        <taxon>Sar</taxon>
        <taxon>Alveolata</taxon>
        <taxon>Dinophyceae</taxon>
        <taxon>Prorocentrales</taxon>
        <taxon>Prorocentraceae</taxon>
        <taxon>Prorocentrum</taxon>
    </lineage>
</organism>
<keyword evidence="2" id="KW-0472">Membrane</keyword>
<protein>
    <recommendedName>
        <fullName evidence="5">PAS domain-containing protein</fullName>
    </recommendedName>
</protein>
<reference evidence="3" key="1">
    <citation type="submission" date="2023-10" db="EMBL/GenBank/DDBJ databases">
        <authorList>
            <person name="Chen Y."/>
            <person name="Shah S."/>
            <person name="Dougan E. K."/>
            <person name="Thang M."/>
            <person name="Chan C."/>
        </authorList>
    </citation>
    <scope>NUCLEOTIDE SEQUENCE [LARGE SCALE GENOMIC DNA]</scope>
</reference>
<evidence type="ECO:0000313" key="4">
    <source>
        <dbReference type="Proteomes" id="UP001189429"/>
    </source>
</evidence>
<proteinExistence type="predicted"/>
<comment type="caution">
    <text evidence="3">The sequence shown here is derived from an EMBL/GenBank/DDBJ whole genome shotgun (WGS) entry which is preliminary data.</text>
</comment>
<gene>
    <name evidence="3" type="ORF">PCOR1329_LOCUS9559</name>
</gene>
<name>A0ABN9QEU5_9DINO</name>